<accession>A0A1T3CUX0</accession>
<evidence type="ECO:0000256" key="3">
    <source>
        <dbReference type="ARBA" id="ARBA00023004"/>
    </source>
</evidence>
<keyword evidence="2 4" id="KW-0479">Metal-binding</keyword>
<dbReference type="PANTHER" id="PTHR28657">
    <property type="entry name" value="INDOLEAMINE 2,3-DIOXYGENASE"/>
    <property type="match status" value="1"/>
</dbReference>
<organism evidence="6 7">
    <name type="scientific">Trichoderma guizhouense</name>
    <dbReference type="NCBI Taxonomy" id="1491466"/>
    <lineage>
        <taxon>Eukaryota</taxon>
        <taxon>Fungi</taxon>
        <taxon>Dikarya</taxon>
        <taxon>Ascomycota</taxon>
        <taxon>Pezizomycotina</taxon>
        <taxon>Sordariomycetes</taxon>
        <taxon>Hypocreomycetidae</taxon>
        <taxon>Hypocreales</taxon>
        <taxon>Hypocreaceae</taxon>
        <taxon>Trichoderma</taxon>
    </lineage>
</organism>
<gene>
    <name evidence="6" type="ORF">A0O28_0090170</name>
</gene>
<protein>
    <recommendedName>
        <fullName evidence="8">Indoleamine 2,3-dioxygenase</fullName>
    </recommendedName>
</protein>
<dbReference type="AlphaFoldDB" id="A0A1T3CUX0"/>
<reference evidence="6 7" key="1">
    <citation type="submission" date="2016-04" db="EMBL/GenBank/DDBJ databases">
        <title>Multiple horizontal gene transfer events from other fungi enriched the ability of the initially mycotrophic fungus Trichoderma (Ascomycota) to feed on dead plant biomass.</title>
        <authorList>
            <person name="Atanasova L."/>
            <person name="Chenthamara K."/>
            <person name="Zhang J."/>
            <person name="Grujic M."/>
            <person name="Henrissat B."/>
            <person name="Kuo A."/>
            <person name="Aertz A."/>
            <person name="Salamov A."/>
            <person name="Lipzen A."/>
            <person name="Labutti K."/>
            <person name="Barry K."/>
            <person name="Miao Y."/>
            <person name="Rahimi M.J."/>
            <person name="Shen Q."/>
            <person name="Grigoriev I.V."/>
            <person name="Kubicek C.P."/>
            <person name="Druzhinina I.S."/>
        </authorList>
    </citation>
    <scope>NUCLEOTIDE SEQUENCE [LARGE SCALE GENOMIC DNA]</scope>
    <source>
        <strain evidence="6 7">NJAU 4742</strain>
    </source>
</reference>
<dbReference type="EMBL" id="LVVK01000006">
    <property type="protein sequence ID" value="OPB44879.1"/>
    <property type="molecule type" value="Genomic_DNA"/>
</dbReference>
<keyword evidence="7" id="KW-1185">Reference proteome</keyword>
<evidence type="ECO:0000313" key="7">
    <source>
        <dbReference type="Proteomes" id="UP000191004"/>
    </source>
</evidence>
<keyword evidence="4" id="KW-0349">Heme</keyword>
<evidence type="ECO:0000256" key="2">
    <source>
        <dbReference type="ARBA" id="ARBA00022723"/>
    </source>
</evidence>
<dbReference type="OrthoDB" id="540174at2759"/>
<feature type="binding site" description="proximal binding residue" evidence="4">
    <location>
        <position position="388"/>
    </location>
    <ligand>
        <name>heme b</name>
        <dbReference type="ChEBI" id="CHEBI:60344"/>
    </ligand>
    <ligandPart>
        <name>Fe</name>
        <dbReference type="ChEBI" id="CHEBI:18248"/>
    </ligandPart>
</feature>
<keyword evidence="3 4" id="KW-0408">Iron</keyword>
<dbReference type="Pfam" id="PF01231">
    <property type="entry name" value="IDO"/>
    <property type="match status" value="1"/>
</dbReference>
<dbReference type="Proteomes" id="UP000191004">
    <property type="component" value="Unassembled WGS sequence"/>
</dbReference>
<proteinExistence type="inferred from homology"/>
<dbReference type="InterPro" id="IPR037217">
    <property type="entry name" value="Trp/Indoleamine_2_3_dOase-like"/>
</dbReference>
<evidence type="ECO:0000313" key="6">
    <source>
        <dbReference type="EMBL" id="OPB44879.1"/>
    </source>
</evidence>
<dbReference type="Gene3D" id="1.20.58.480">
    <property type="match status" value="1"/>
</dbReference>
<dbReference type="GO" id="GO:0005737">
    <property type="term" value="C:cytoplasm"/>
    <property type="evidence" value="ECO:0007669"/>
    <property type="project" value="TreeGrafter"/>
</dbReference>
<evidence type="ECO:0000256" key="1">
    <source>
        <dbReference type="ARBA" id="ARBA00007119"/>
    </source>
</evidence>
<dbReference type="GO" id="GO:0020037">
    <property type="term" value="F:heme binding"/>
    <property type="evidence" value="ECO:0007669"/>
    <property type="project" value="InterPro"/>
</dbReference>
<evidence type="ECO:0000256" key="4">
    <source>
        <dbReference type="PIRSR" id="PIRSR600898-1"/>
    </source>
</evidence>
<evidence type="ECO:0008006" key="8">
    <source>
        <dbReference type="Google" id="ProtNLM"/>
    </source>
</evidence>
<dbReference type="GO" id="GO:0046872">
    <property type="term" value="F:metal ion binding"/>
    <property type="evidence" value="ECO:0007669"/>
    <property type="project" value="UniProtKB-KW"/>
</dbReference>
<sequence length="471" mass="52691">MSSQILPYESVNGSTTAAPQDFQVARRMGFLPPQMPLPRLPAEWEEWEATLDAATSQRFKAAEQLAALDGPQKFVEEEKASAWRKLVDKMPVLSIDNIKGCERELRRAHLVLTFMVQFYAHTTPSTESITIPRSLTVPLLRVSRELNHAPFVTYSDHDLHNWSFKDPRGQDAIPMSDNIQSQLTLSGTTDEAGMYLVGLRMELKGAEALELLGRSTKEIEAGNNIDVDRITTHLTQTTKVIQELKSILMTTKELVRPEIFFNDIRPWLVGADADKWGRKWVWGGKEEVENSEQMLTKVSSPTAGQSPLIPTLDAYLGVEEDDSKRSFLDRVRGYMDRQHEEYLQSLRLRKKIIRSFVQGIAKERGTNAPVVVAYNAAVQAMKSLRDAHLVIVTLYIIIPSRKMAKTSEKSARVSSVDISPASGKTEDCSHEGSSGTNNEHAGEAAPMVDQVPELLKILKGFRDQTGQTCVE</sequence>
<dbReference type="GO" id="GO:0019441">
    <property type="term" value="P:L-tryptophan catabolic process to kynurenine"/>
    <property type="evidence" value="ECO:0007669"/>
    <property type="project" value="InterPro"/>
</dbReference>
<evidence type="ECO:0000256" key="5">
    <source>
        <dbReference type="SAM" id="MobiDB-lite"/>
    </source>
</evidence>
<comment type="caution">
    <text evidence="6">The sequence shown here is derived from an EMBL/GenBank/DDBJ whole genome shotgun (WGS) entry which is preliminary data.</text>
</comment>
<dbReference type="GO" id="GO:0033754">
    <property type="term" value="F:indoleamine 2,3-dioxygenase activity"/>
    <property type="evidence" value="ECO:0007669"/>
    <property type="project" value="TreeGrafter"/>
</dbReference>
<feature type="region of interest" description="Disordered" evidence="5">
    <location>
        <begin position="409"/>
        <end position="443"/>
    </location>
</feature>
<dbReference type="InterPro" id="IPR000898">
    <property type="entry name" value="Indolamine_dOase"/>
</dbReference>
<dbReference type="SUPFAM" id="SSF140959">
    <property type="entry name" value="Indolic compounds 2,3-dioxygenase-like"/>
    <property type="match status" value="1"/>
</dbReference>
<comment type="similarity">
    <text evidence="1">Belongs to the indoleamine 2,3-dioxygenase family.</text>
</comment>
<dbReference type="PANTHER" id="PTHR28657:SF5">
    <property type="entry name" value="INDOLEAMINE 2,3-DIOXYGENASE"/>
    <property type="match status" value="1"/>
</dbReference>
<name>A0A1T3CUX0_9HYPO</name>
<dbReference type="GO" id="GO:0034354">
    <property type="term" value="P:'de novo' NAD+ biosynthetic process from L-tryptophan"/>
    <property type="evidence" value="ECO:0007669"/>
    <property type="project" value="TreeGrafter"/>
</dbReference>